<keyword evidence="1" id="KW-0812">Transmembrane</keyword>
<dbReference type="GO" id="GO:0006508">
    <property type="term" value="P:proteolysis"/>
    <property type="evidence" value="ECO:0007669"/>
    <property type="project" value="InterPro"/>
</dbReference>
<dbReference type="SUPFAM" id="SSF53474">
    <property type="entry name" value="alpha/beta-Hydrolases"/>
    <property type="match status" value="1"/>
</dbReference>
<name>A0A6N7J2R1_9FIRM</name>
<accession>A0A6N7J2R1</accession>
<feature type="transmembrane region" description="Helical" evidence="1">
    <location>
        <begin position="55"/>
        <end position="79"/>
    </location>
</feature>
<dbReference type="InterPro" id="IPR052920">
    <property type="entry name" value="DNA-binding_regulatory"/>
</dbReference>
<dbReference type="GO" id="GO:0008236">
    <property type="term" value="F:serine-type peptidase activity"/>
    <property type="evidence" value="ECO:0007669"/>
    <property type="project" value="InterPro"/>
</dbReference>
<protein>
    <submittedName>
        <fullName evidence="3">Alpha/beta hydrolase</fullName>
    </submittedName>
</protein>
<keyword evidence="1" id="KW-1133">Transmembrane helix</keyword>
<sequence length="355" mass="40837">MAQWPHPWNGQENRGIYFTVKYTRVLAGSRAQITRRALLLYPPGNLALYVKGETMGWVVVLIVIAAVVAAFFILAIKLATYIMTINKKHGKTLERAWKIESGHMDLSFYNKIEKEDYTIKGVGGYILHVQFLKNPKPTAKYMILTHGHNDNRIGSLKYVPMYMELGFNCVIYDMRCHGLNKRTYFTYGILESKDLMILIKDTRVRHPDMTQLGLHGESLGSATTVTTMKYRPKVDFAVCDCGFADLWNVLKVSAREYHLPQFFLYIAEAGVRMKYHYSFKQMNPIDSLGDNEIPMLFIHGTADSYIVPSNSQRMADRTKGYSEVHFVQNAKHAMSYYTDPVNYKKYVADFLKKIE</sequence>
<dbReference type="Pfam" id="PF00326">
    <property type="entry name" value="Peptidase_S9"/>
    <property type="match status" value="1"/>
</dbReference>
<dbReference type="Gene3D" id="3.40.50.1820">
    <property type="entry name" value="alpha/beta hydrolase"/>
    <property type="match status" value="1"/>
</dbReference>
<keyword evidence="4" id="KW-1185">Reference proteome</keyword>
<gene>
    <name evidence="3" type="ORF">FRC54_10890</name>
</gene>
<feature type="domain" description="Peptidase S9 prolyl oligopeptidase catalytic" evidence="2">
    <location>
        <begin position="166"/>
        <end position="353"/>
    </location>
</feature>
<keyword evidence="3" id="KW-0378">Hydrolase</keyword>
<organism evidence="3 4">
    <name type="scientific">Candidatus Weimeria bifida</name>
    <dbReference type="NCBI Taxonomy" id="2599074"/>
    <lineage>
        <taxon>Bacteria</taxon>
        <taxon>Bacillati</taxon>
        <taxon>Bacillota</taxon>
        <taxon>Clostridia</taxon>
        <taxon>Lachnospirales</taxon>
        <taxon>Lachnospiraceae</taxon>
        <taxon>Candidatus Weimeria</taxon>
    </lineage>
</organism>
<dbReference type="Proteomes" id="UP000460257">
    <property type="component" value="Unassembled WGS sequence"/>
</dbReference>
<dbReference type="InterPro" id="IPR001375">
    <property type="entry name" value="Peptidase_S9_cat"/>
</dbReference>
<dbReference type="PANTHER" id="PTHR43358:SF4">
    <property type="entry name" value="ALPHA_BETA HYDROLASE FOLD-1 DOMAIN-CONTAINING PROTEIN"/>
    <property type="match status" value="1"/>
</dbReference>
<evidence type="ECO:0000313" key="4">
    <source>
        <dbReference type="Proteomes" id="UP000460257"/>
    </source>
</evidence>
<dbReference type="AlphaFoldDB" id="A0A6N7J2R1"/>
<reference evidence="3" key="1">
    <citation type="journal article" date="2020" name="Appl. Environ. Microbiol.">
        <title>Medium-Chain Fatty Acid Synthesis by 'Candidatus Weimeria bifida' gen. nov., sp. nov., and 'Candidatus Pseudoramibacter fermentans' sp. nov.</title>
        <authorList>
            <person name="Scarborough M.J."/>
            <person name="Myers K.S."/>
            <person name="Donohue T.J."/>
            <person name="Noguera D.R."/>
        </authorList>
    </citation>
    <scope>NUCLEOTIDE SEQUENCE</scope>
    <source>
        <strain evidence="3">LCO1.1</strain>
    </source>
</reference>
<evidence type="ECO:0000256" key="1">
    <source>
        <dbReference type="SAM" id="Phobius"/>
    </source>
</evidence>
<evidence type="ECO:0000259" key="2">
    <source>
        <dbReference type="Pfam" id="PF00326"/>
    </source>
</evidence>
<dbReference type="InterPro" id="IPR029058">
    <property type="entry name" value="AB_hydrolase_fold"/>
</dbReference>
<dbReference type="EMBL" id="VOGC01000010">
    <property type="protein sequence ID" value="MQN02363.1"/>
    <property type="molecule type" value="Genomic_DNA"/>
</dbReference>
<proteinExistence type="predicted"/>
<dbReference type="PANTHER" id="PTHR43358">
    <property type="entry name" value="ALPHA/BETA-HYDROLASE"/>
    <property type="match status" value="1"/>
</dbReference>
<comment type="caution">
    <text evidence="3">The sequence shown here is derived from an EMBL/GenBank/DDBJ whole genome shotgun (WGS) entry which is preliminary data.</text>
</comment>
<evidence type="ECO:0000313" key="3">
    <source>
        <dbReference type="EMBL" id="MQN02363.1"/>
    </source>
</evidence>
<keyword evidence="1" id="KW-0472">Membrane</keyword>